<feature type="region of interest" description="Disordered" evidence="8">
    <location>
        <begin position="962"/>
        <end position="1257"/>
    </location>
</feature>
<dbReference type="EMBL" id="CAVLGL010000085">
    <property type="protein sequence ID" value="CAK1590335.1"/>
    <property type="molecule type" value="Genomic_DNA"/>
</dbReference>
<evidence type="ECO:0000256" key="3">
    <source>
        <dbReference type="ARBA" id="ARBA00022454"/>
    </source>
</evidence>
<dbReference type="Gene3D" id="1.25.10.10">
    <property type="entry name" value="Leucine-rich Repeat Variant"/>
    <property type="match status" value="1"/>
</dbReference>
<comment type="caution">
    <text evidence="10">The sequence shown here is derived from an EMBL/GenBank/DDBJ whole genome shotgun (WGS) entry which is preliminary data.</text>
</comment>
<feature type="compositionally biased region" description="Acidic residues" evidence="8">
    <location>
        <begin position="962"/>
        <end position="973"/>
    </location>
</feature>
<feature type="compositionally biased region" description="Basic residues" evidence="8">
    <location>
        <begin position="1024"/>
        <end position="1037"/>
    </location>
</feature>
<feature type="domain" description="Nuclear condensin complex subunit 3 C-terminal" evidence="9">
    <location>
        <begin position="568"/>
        <end position="837"/>
    </location>
</feature>
<feature type="compositionally biased region" description="Polar residues" evidence="8">
    <location>
        <begin position="986"/>
        <end position="999"/>
    </location>
</feature>
<proteinExistence type="inferred from homology"/>
<comment type="similarity">
    <text evidence="2">Belongs to the CND3 (condensin subunit 3) family.</text>
</comment>
<keyword evidence="5" id="KW-0498">Mitosis</keyword>
<evidence type="ECO:0000313" key="10">
    <source>
        <dbReference type="EMBL" id="CAK1590335.1"/>
    </source>
</evidence>
<dbReference type="GO" id="GO:0051301">
    <property type="term" value="P:cell division"/>
    <property type="evidence" value="ECO:0007669"/>
    <property type="project" value="UniProtKB-KW"/>
</dbReference>
<reference evidence="10 11" key="1">
    <citation type="submission" date="2023-11" db="EMBL/GenBank/DDBJ databases">
        <authorList>
            <person name="Hedman E."/>
            <person name="Englund M."/>
            <person name="Stromberg M."/>
            <person name="Nyberg Akerstrom W."/>
            <person name="Nylinder S."/>
            <person name="Jareborg N."/>
            <person name="Kallberg Y."/>
            <person name="Kronander E."/>
        </authorList>
    </citation>
    <scope>NUCLEOTIDE SEQUENCE [LARGE SCALE GENOMIC DNA]</scope>
</reference>
<feature type="compositionally biased region" description="Basic and acidic residues" evidence="8">
    <location>
        <begin position="1086"/>
        <end position="1104"/>
    </location>
</feature>
<dbReference type="PANTHER" id="PTHR14418">
    <property type="entry name" value="CONDENSIN COMPLEX SUBUNIT 3-RELATED"/>
    <property type="match status" value="1"/>
</dbReference>
<dbReference type="InterPro" id="IPR027165">
    <property type="entry name" value="CND3"/>
</dbReference>
<gene>
    <name evidence="10" type="ORF">PARMNEM_LOCUS10711</name>
</gene>
<dbReference type="InterPro" id="IPR025977">
    <property type="entry name" value="Cnd3_C"/>
</dbReference>
<dbReference type="GO" id="GO:0000793">
    <property type="term" value="C:condensed chromosome"/>
    <property type="evidence" value="ECO:0007669"/>
    <property type="project" value="TreeGrafter"/>
</dbReference>
<organism evidence="10 11">
    <name type="scientific">Parnassius mnemosyne</name>
    <name type="common">clouded apollo</name>
    <dbReference type="NCBI Taxonomy" id="213953"/>
    <lineage>
        <taxon>Eukaryota</taxon>
        <taxon>Metazoa</taxon>
        <taxon>Ecdysozoa</taxon>
        <taxon>Arthropoda</taxon>
        <taxon>Hexapoda</taxon>
        <taxon>Insecta</taxon>
        <taxon>Pterygota</taxon>
        <taxon>Neoptera</taxon>
        <taxon>Endopterygota</taxon>
        <taxon>Lepidoptera</taxon>
        <taxon>Glossata</taxon>
        <taxon>Ditrysia</taxon>
        <taxon>Papilionoidea</taxon>
        <taxon>Papilionidae</taxon>
        <taxon>Parnassiinae</taxon>
        <taxon>Parnassini</taxon>
        <taxon>Parnassius</taxon>
        <taxon>Driopa</taxon>
    </lineage>
</organism>
<sequence>MSPTDAEIPQAVSAAKPNPRNIPTMFKIFQNVQYNVVQHKKYVKEMTKLYKKTDQDAFCESFKNALQYLFTFGDTSANVDRVIQFVATFCTSLDDEEEFLMFIFDIIFECQCVSGQSVRYRASQLLAAVLAALGDDASLDDDLCDKLLESQMQRLHDTRGAVRCRAALALQRLQNPMEPNDEVTRAYRFHMSCDPSSSVRRAIVMSIAKCTRNVPFVLERLRDVDEAVRRAAFLYIAAINVTQLRVRQRVLTLKVGLTERSTRVRRVVEEILIPGWLSTFQGNIVNLLKAIRLDNAHDAKDSQYVAGKLLESLFKRLPISELLEWLPTDKNLRLIPAEKLNKETAWYWRHLAEHLQNIDDDETLETVLPDLVVLTGYIRAIVESPCPSETEDPVGFSTRQYVLQELGSMIRVYDASDPTGRSAVQALITDVLTGDYGPLNSEVLRAFVSALELVVPEVSPRMEVISGVISALRDPPEPDILPPEPTPTVDCTEVMLQKAKLRVSLNVAIEAQEEAVRDQNYALASECKAKVEDIQRKLEELNIQPIPPSPPHIPAIKEKISDEATLNKCLTILNAALDTPQLKTITPMLQMIFNELEIEIFQNPDLLNNALETVALYGMLDKEFAKENKAFFFANLIDTTNEPVVTTVLRCIVDLLCVHGARVFEDEAAESQREESRIEKKKKRNTRLSVDATEDDGSISESVISLSPTHSTVIEVLLKIMDSACAAYRLIIVEGLCRLIHLGHLESPTILSRLLLLWFNPATAEEDMLRQTIGVFFQTFPVTVDGAQEQIQKATLPTLRALANAPSSSPLAEIDQEAVVRFIVSLTRVNHELVDSQGGMALALCGALCGRGGASSAECALACRLLALLSPPRHAHVAADLAASLRELATKISEKQSQRNLMRYLGALEAFERSSLPKMSTNTDVTEGTMQTEDNTITQTGRATTSLLQPLARSTHVVVNETVEEEVEIDETSPSEMVTISEEKQQSSVNSSPKSTQKSTDSDDIPVAVPNEVQSDSSGVSPVKKAKVSKGKKKKLSVNKQPSESGATNSKTADKKKNKASKEKEDVDEETEKGGVKRSRSQRSLVDVERAKSQPAKEIKKTSSKETSPPFQDLDISNVTVRRSTRSLQSGSSLESTGSPQSAGTKSSQKKKSGGKAVKNTKRTTRSTTSSVRSSAGSSQGSMGDDSADETQLHTIVYDNEMEQSLLEDTSELEDGKRLSKTNITIPETPDASEESESEPEPIVVKGKVKRNGKKKH</sequence>
<evidence type="ECO:0000256" key="4">
    <source>
        <dbReference type="ARBA" id="ARBA00022618"/>
    </source>
</evidence>
<keyword evidence="4" id="KW-0132">Cell division</keyword>
<evidence type="ECO:0000256" key="1">
    <source>
        <dbReference type="ARBA" id="ARBA00004286"/>
    </source>
</evidence>
<feature type="compositionally biased region" description="Basic residues" evidence="8">
    <location>
        <begin position="1148"/>
        <end position="1165"/>
    </location>
</feature>
<feature type="compositionally biased region" description="Low complexity" evidence="8">
    <location>
        <begin position="1166"/>
        <end position="1185"/>
    </location>
</feature>
<evidence type="ECO:0000256" key="5">
    <source>
        <dbReference type="ARBA" id="ARBA00022776"/>
    </source>
</evidence>
<dbReference type="InterPro" id="IPR011989">
    <property type="entry name" value="ARM-like"/>
</dbReference>
<keyword evidence="6" id="KW-0226">DNA condensation</keyword>
<evidence type="ECO:0000256" key="2">
    <source>
        <dbReference type="ARBA" id="ARBA00006533"/>
    </source>
</evidence>
<keyword evidence="11" id="KW-1185">Reference proteome</keyword>
<keyword evidence="7" id="KW-0131">Cell cycle</keyword>
<name>A0AAV1L6D7_9NEOP</name>
<feature type="compositionally biased region" description="Basic residues" evidence="8">
    <location>
        <begin position="1247"/>
        <end position="1257"/>
    </location>
</feature>
<feature type="region of interest" description="Disordered" evidence="8">
    <location>
        <begin position="672"/>
        <end position="693"/>
    </location>
</feature>
<dbReference type="GO" id="GO:0000796">
    <property type="term" value="C:condensin complex"/>
    <property type="evidence" value="ECO:0007669"/>
    <property type="project" value="InterPro"/>
</dbReference>
<keyword evidence="3" id="KW-0158">Chromosome</keyword>
<dbReference type="Proteomes" id="UP001314205">
    <property type="component" value="Unassembled WGS sequence"/>
</dbReference>
<accession>A0AAV1L6D7</accession>
<dbReference type="AlphaFoldDB" id="A0AAV1L6D7"/>
<dbReference type="SUPFAM" id="SSF48371">
    <property type="entry name" value="ARM repeat"/>
    <property type="match status" value="1"/>
</dbReference>
<comment type="subcellular location">
    <subcellularLocation>
        <location evidence="1">Chromosome</location>
    </subcellularLocation>
</comment>
<evidence type="ECO:0000313" key="11">
    <source>
        <dbReference type="Proteomes" id="UP001314205"/>
    </source>
</evidence>
<evidence type="ECO:0000256" key="8">
    <source>
        <dbReference type="SAM" id="MobiDB-lite"/>
    </source>
</evidence>
<protein>
    <recommendedName>
        <fullName evidence="9">Nuclear condensin complex subunit 3 C-terminal domain-containing protein</fullName>
    </recommendedName>
</protein>
<feature type="compositionally biased region" description="Basic and acidic residues" evidence="8">
    <location>
        <begin position="1052"/>
        <end position="1065"/>
    </location>
</feature>
<evidence type="ECO:0000256" key="6">
    <source>
        <dbReference type="ARBA" id="ARBA00023067"/>
    </source>
</evidence>
<dbReference type="GO" id="GO:0005737">
    <property type="term" value="C:cytoplasm"/>
    <property type="evidence" value="ECO:0007669"/>
    <property type="project" value="TreeGrafter"/>
</dbReference>
<dbReference type="GO" id="GO:0007076">
    <property type="term" value="P:mitotic chromosome condensation"/>
    <property type="evidence" value="ECO:0007669"/>
    <property type="project" value="InterPro"/>
</dbReference>
<dbReference type="Pfam" id="PF12719">
    <property type="entry name" value="Cnd3"/>
    <property type="match status" value="1"/>
</dbReference>
<dbReference type="InterPro" id="IPR016024">
    <property type="entry name" value="ARM-type_fold"/>
</dbReference>
<dbReference type="PANTHER" id="PTHR14418:SF5">
    <property type="entry name" value="CONDENSIN COMPLEX SUBUNIT 3"/>
    <property type="match status" value="1"/>
</dbReference>
<feature type="compositionally biased region" description="Polar residues" evidence="8">
    <location>
        <begin position="1115"/>
        <end position="1140"/>
    </location>
</feature>
<feature type="region of interest" description="Disordered" evidence="8">
    <location>
        <begin position="919"/>
        <end position="938"/>
    </location>
</feature>
<evidence type="ECO:0000259" key="9">
    <source>
        <dbReference type="Pfam" id="PF12719"/>
    </source>
</evidence>
<evidence type="ECO:0000256" key="7">
    <source>
        <dbReference type="ARBA" id="ARBA00023306"/>
    </source>
</evidence>
<feature type="compositionally biased region" description="Acidic residues" evidence="8">
    <location>
        <begin position="1231"/>
        <end position="1240"/>
    </location>
</feature>